<dbReference type="EMBL" id="CP042912">
    <property type="protein sequence ID" value="QEG24010.1"/>
    <property type="molecule type" value="Genomic_DNA"/>
</dbReference>
<evidence type="ECO:0000256" key="2">
    <source>
        <dbReference type="ARBA" id="ARBA00010185"/>
    </source>
</evidence>
<evidence type="ECO:0000256" key="8">
    <source>
        <dbReference type="SAM" id="Phobius"/>
    </source>
</evidence>
<dbReference type="PANTHER" id="PTHR43535:SF1">
    <property type="entry name" value="PHOSPHATIDATE CYTIDYLYLTRANSFERASE"/>
    <property type="match status" value="1"/>
</dbReference>
<keyword evidence="5 8" id="KW-1133">Transmembrane helix</keyword>
<dbReference type="RefSeq" id="WP_202907490.1">
    <property type="nucleotide sequence ID" value="NZ_CP042912.1"/>
</dbReference>
<feature type="transmembrane region" description="Helical" evidence="8">
    <location>
        <begin position="237"/>
        <end position="260"/>
    </location>
</feature>
<keyword evidence="3 7" id="KW-0808">Transferase</keyword>
<evidence type="ECO:0000256" key="6">
    <source>
        <dbReference type="ARBA" id="ARBA00023136"/>
    </source>
</evidence>
<keyword evidence="4 7" id="KW-0812">Transmembrane</keyword>
<organism evidence="9 10">
    <name type="scientific">Mariniblastus fucicola</name>
    <dbReference type="NCBI Taxonomy" id="980251"/>
    <lineage>
        <taxon>Bacteria</taxon>
        <taxon>Pseudomonadati</taxon>
        <taxon>Planctomycetota</taxon>
        <taxon>Planctomycetia</taxon>
        <taxon>Pirellulales</taxon>
        <taxon>Pirellulaceae</taxon>
        <taxon>Mariniblastus</taxon>
    </lineage>
</organism>
<dbReference type="Pfam" id="PF01148">
    <property type="entry name" value="CTP_transf_1"/>
    <property type="match status" value="1"/>
</dbReference>
<keyword evidence="7 9" id="KW-0548">Nucleotidyltransferase</keyword>
<evidence type="ECO:0000256" key="7">
    <source>
        <dbReference type="RuleBase" id="RU003938"/>
    </source>
</evidence>
<comment type="subcellular location">
    <subcellularLocation>
        <location evidence="1">Membrane</location>
        <topology evidence="1">Multi-pass membrane protein</topology>
    </subcellularLocation>
</comment>
<gene>
    <name evidence="9" type="primary">cdsA_3</name>
    <name evidence="9" type="ORF">MFFC18_39160</name>
</gene>
<dbReference type="InterPro" id="IPR000374">
    <property type="entry name" value="PC_trans"/>
</dbReference>
<dbReference type="GO" id="GO:0004605">
    <property type="term" value="F:phosphatidate cytidylyltransferase activity"/>
    <property type="evidence" value="ECO:0007669"/>
    <property type="project" value="UniProtKB-EC"/>
</dbReference>
<name>A0A5B9PFN9_9BACT</name>
<feature type="transmembrane region" description="Helical" evidence="8">
    <location>
        <begin position="15"/>
        <end position="35"/>
    </location>
</feature>
<evidence type="ECO:0000256" key="3">
    <source>
        <dbReference type="ARBA" id="ARBA00022679"/>
    </source>
</evidence>
<dbReference type="STRING" id="980251.GCA_001642875_04184"/>
<feature type="transmembrane region" description="Helical" evidence="8">
    <location>
        <begin position="266"/>
        <end position="287"/>
    </location>
</feature>
<dbReference type="UniPathway" id="UPA00557">
    <property type="reaction ID" value="UER00614"/>
</dbReference>
<feature type="transmembrane region" description="Helical" evidence="8">
    <location>
        <begin position="56"/>
        <end position="84"/>
    </location>
</feature>
<evidence type="ECO:0000313" key="9">
    <source>
        <dbReference type="EMBL" id="QEG24010.1"/>
    </source>
</evidence>
<sequence length="329" mass="35974">MLLALELLPHLSVEVLQTFGGLFVLLAISSVIVWLKNQRRFDFSDELTARTVTWWGIVLCLFVAIVASKLTAIILLGVISFFAMREYFHLVSVRESDKPVLIWALLSVPVQFYWVSIGWIGMFLVFIPVYMFILLPTRIVLGGNTDGFVKAVGAIQWGLMTTVFSLSHAAMLVTMPLSETPHVDPVWFSESARLGYGPALLVLLLVLTQLNDIAQFCWGKALGRRKILPSVSPGKTVVGMVGGVCTTVVIAGIVGPWLTVFDLPRALMAGLIVGLAGFGGDVCISAIKRDLGVKDSGSFLPGHGGLLDRLDSLTFAAPLFFHFTYYFYG</sequence>
<protein>
    <recommendedName>
        <fullName evidence="7">Phosphatidate cytidylyltransferase</fullName>
        <ecNumber evidence="7">2.7.7.41</ecNumber>
    </recommendedName>
</protein>
<dbReference type="KEGG" id="mff:MFFC18_39160"/>
<dbReference type="PROSITE" id="PS01315">
    <property type="entry name" value="CDS"/>
    <property type="match status" value="1"/>
</dbReference>
<feature type="transmembrane region" description="Helical" evidence="8">
    <location>
        <begin position="147"/>
        <end position="175"/>
    </location>
</feature>
<dbReference type="GO" id="GO:0016024">
    <property type="term" value="P:CDP-diacylglycerol biosynthetic process"/>
    <property type="evidence" value="ECO:0007669"/>
    <property type="project" value="UniProtKB-UniPathway"/>
</dbReference>
<proteinExistence type="inferred from homology"/>
<keyword evidence="10" id="KW-1185">Reference proteome</keyword>
<keyword evidence="6 8" id="KW-0472">Membrane</keyword>
<dbReference type="GO" id="GO:0009273">
    <property type="term" value="P:peptidoglycan-based cell wall biogenesis"/>
    <property type="evidence" value="ECO:0007669"/>
    <property type="project" value="TreeGrafter"/>
</dbReference>
<comment type="pathway">
    <text evidence="7">Phospholipid metabolism; CDP-diacylglycerol biosynthesis; CDP-diacylglycerol from sn-glycerol 3-phosphate: step 3/3.</text>
</comment>
<feature type="transmembrane region" description="Helical" evidence="8">
    <location>
        <begin position="112"/>
        <end position="135"/>
    </location>
</feature>
<dbReference type="GO" id="GO:0005886">
    <property type="term" value="C:plasma membrane"/>
    <property type="evidence" value="ECO:0007669"/>
    <property type="project" value="TreeGrafter"/>
</dbReference>
<evidence type="ECO:0000256" key="5">
    <source>
        <dbReference type="ARBA" id="ARBA00022989"/>
    </source>
</evidence>
<evidence type="ECO:0000313" key="10">
    <source>
        <dbReference type="Proteomes" id="UP000322214"/>
    </source>
</evidence>
<feature type="transmembrane region" description="Helical" evidence="8">
    <location>
        <begin position="195"/>
        <end position="216"/>
    </location>
</feature>
<reference evidence="9 10" key="1">
    <citation type="submission" date="2019-08" db="EMBL/GenBank/DDBJ databases">
        <title>Deep-cultivation of Planctomycetes and their phenomic and genomic characterization uncovers novel biology.</title>
        <authorList>
            <person name="Wiegand S."/>
            <person name="Jogler M."/>
            <person name="Boedeker C."/>
            <person name="Pinto D."/>
            <person name="Vollmers J."/>
            <person name="Rivas-Marin E."/>
            <person name="Kohn T."/>
            <person name="Peeters S.H."/>
            <person name="Heuer A."/>
            <person name="Rast P."/>
            <person name="Oberbeckmann S."/>
            <person name="Bunk B."/>
            <person name="Jeske O."/>
            <person name="Meyerdierks A."/>
            <person name="Storesund J.E."/>
            <person name="Kallscheuer N."/>
            <person name="Luecker S."/>
            <person name="Lage O.M."/>
            <person name="Pohl T."/>
            <person name="Merkel B.J."/>
            <person name="Hornburger P."/>
            <person name="Mueller R.-W."/>
            <person name="Bruemmer F."/>
            <person name="Labrenz M."/>
            <person name="Spormann A.M."/>
            <person name="Op den Camp H."/>
            <person name="Overmann J."/>
            <person name="Amann R."/>
            <person name="Jetten M.S.M."/>
            <person name="Mascher T."/>
            <person name="Medema M.H."/>
            <person name="Devos D.P."/>
            <person name="Kaster A.-K."/>
            <person name="Ovreas L."/>
            <person name="Rohde M."/>
            <person name="Galperin M.Y."/>
            <person name="Jogler C."/>
        </authorList>
    </citation>
    <scope>NUCLEOTIDE SEQUENCE [LARGE SCALE GENOMIC DNA]</scope>
    <source>
        <strain evidence="9 10">FC18</strain>
    </source>
</reference>
<evidence type="ECO:0000256" key="4">
    <source>
        <dbReference type="ARBA" id="ARBA00022692"/>
    </source>
</evidence>
<comment type="similarity">
    <text evidence="2 7">Belongs to the CDS family.</text>
</comment>
<accession>A0A5B9PFN9</accession>
<dbReference type="EC" id="2.7.7.41" evidence="7"/>
<dbReference type="AlphaFoldDB" id="A0A5B9PFN9"/>
<dbReference type="PANTHER" id="PTHR43535">
    <property type="entry name" value="PHOSPHATIDATE CYTIDYLYLTRANSFERASE"/>
    <property type="match status" value="1"/>
</dbReference>
<evidence type="ECO:0000256" key="1">
    <source>
        <dbReference type="ARBA" id="ARBA00004141"/>
    </source>
</evidence>
<dbReference type="Proteomes" id="UP000322214">
    <property type="component" value="Chromosome"/>
</dbReference>
<comment type="catalytic activity">
    <reaction evidence="7">
        <text>a 1,2-diacyl-sn-glycero-3-phosphate + CTP + H(+) = a CDP-1,2-diacyl-sn-glycerol + diphosphate</text>
        <dbReference type="Rhea" id="RHEA:16229"/>
        <dbReference type="ChEBI" id="CHEBI:15378"/>
        <dbReference type="ChEBI" id="CHEBI:33019"/>
        <dbReference type="ChEBI" id="CHEBI:37563"/>
        <dbReference type="ChEBI" id="CHEBI:58332"/>
        <dbReference type="ChEBI" id="CHEBI:58608"/>
        <dbReference type="EC" id="2.7.7.41"/>
    </reaction>
</comment>